<evidence type="ECO:0000313" key="3">
    <source>
        <dbReference type="Proteomes" id="UP000887013"/>
    </source>
</evidence>
<dbReference type="InterPro" id="IPR034585">
    <property type="entry name" value="PAP-1"/>
</dbReference>
<feature type="compositionally biased region" description="Basic residues" evidence="1">
    <location>
        <begin position="170"/>
        <end position="190"/>
    </location>
</feature>
<sequence length="190" mass="22104">MASPENEKGRSKSKKKGREVERVQVLKHYDTFYGQAPPGLIKEEEEHPEDCIPDLPENREAREFLSKAPSKGLWMPLGKEVKVMKCWRCKTYGHRTGDRECPLFVTGNAEIEKFRYIHEDPMHNFISEKRKAEKLERVQQLQALLALSDSSTSSDSSSSSSDSSSDEKQKHKKRKKKSHHKYKKKRKHKH</sequence>
<evidence type="ECO:0000256" key="1">
    <source>
        <dbReference type="SAM" id="MobiDB-lite"/>
    </source>
</evidence>
<dbReference type="PANTHER" id="PTHR35252:SF1">
    <property type="entry name" value="RETINITIS PIGMENTOSA 9 PROTEIN"/>
    <property type="match status" value="1"/>
</dbReference>
<reference evidence="2" key="1">
    <citation type="submission" date="2020-08" db="EMBL/GenBank/DDBJ databases">
        <title>Multicomponent nature underlies the extraordinary mechanical properties of spider dragline silk.</title>
        <authorList>
            <person name="Kono N."/>
            <person name="Nakamura H."/>
            <person name="Mori M."/>
            <person name="Yoshida Y."/>
            <person name="Ohtoshi R."/>
            <person name="Malay A.D."/>
            <person name="Moran D.A.P."/>
            <person name="Tomita M."/>
            <person name="Numata K."/>
            <person name="Arakawa K."/>
        </authorList>
    </citation>
    <scope>NUCLEOTIDE SEQUENCE</scope>
</reference>
<dbReference type="EMBL" id="BMAW01081017">
    <property type="protein sequence ID" value="GFU22466.1"/>
    <property type="molecule type" value="Genomic_DNA"/>
</dbReference>
<dbReference type="Proteomes" id="UP000887013">
    <property type="component" value="Unassembled WGS sequence"/>
</dbReference>
<dbReference type="GO" id="GO:0008380">
    <property type="term" value="P:RNA splicing"/>
    <property type="evidence" value="ECO:0007669"/>
    <property type="project" value="InterPro"/>
</dbReference>
<dbReference type="AlphaFoldDB" id="A0A8X6QN94"/>
<proteinExistence type="predicted"/>
<feature type="region of interest" description="Disordered" evidence="1">
    <location>
        <begin position="1"/>
        <end position="20"/>
    </location>
</feature>
<protein>
    <submittedName>
        <fullName evidence="2">Retinitis pigmentosa 9 protein homolog</fullName>
    </submittedName>
</protein>
<dbReference type="OrthoDB" id="20809at2759"/>
<accession>A0A8X6QN94</accession>
<name>A0A8X6QN94_NEPPI</name>
<feature type="region of interest" description="Disordered" evidence="1">
    <location>
        <begin position="146"/>
        <end position="190"/>
    </location>
</feature>
<feature type="compositionally biased region" description="Low complexity" evidence="1">
    <location>
        <begin position="148"/>
        <end position="163"/>
    </location>
</feature>
<organism evidence="2 3">
    <name type="scientific">Nephila pilipes</name>
    <name type="common">Giant wood spider</name>
    <name type="synonym">Nephila maculata</name>
    <dbReference type="NCBI Taxonomy" id="299642"/>
    <lineage>
        <taxon>Eukaryota</taxon>
        <taxon>Metazoa</taxon>
        <taxon>Ecdysozoa</taxon>
        <taxon>Arthropoda</taxon>
        <taxon>Chelicerata</taxon>
        <taxon>Arachnida</taxon>
        <taxon>Araneae</taxon>
        <taxon>Araneomorphae</taxon>
        <taxon>Entelegynae</taxon>
        <taxon>Araneoidea</taxon>
        <taxon>Nephilidae</taxon>
        <taxon>Nephila</taxon>
    </lineage>
</organism>
<evidence type="ECO:0000313" key="2">
    <source>
        <dbReference type="EMBL" id="GFU22466.1"/>
    </source>
</evidence>
<dbReference type="PANTHER" id="PTHR35252">
    <property type="entry name" value="RETINITIS PIGMENTOSA 9 PROTEIN"/>
    <property type="match status" value="1"/>
</dbReference>
<keyword evidence="3" id="KW-1185">Reference proteome</keyword>
<feature type="compositionally biased region" description="Basic and acidic residues" evidence="1">
    <location>
        <begin position="1"/>
        <end position="10"/>
    </location>
</feature>
<comment type="caution">
    <text evidence="2">The sequence shown here is derived from an EMBL/GenBank/DDBJ whole genome shotgun (WGS) entry which is preliminary data.</text>
</comment>
<gene>
    <name evidence="2" type="primary">rp9</name>
    <name evidence="2" type="ORF">NPIL_569851</name>
</gene>